<protein>
    <recommendedName>
        <fullName evidence="5">Pentatricopeptide repeat-containing protein</fullName>
    </recommendedName>
</protein>
<dbReference type="FunFam" id="1.25.40.10:FF:000381">
    <property type="entry name" value="Pentatricopeptide repeat-containing protein"/>
    <property type="match status" value="1"/>
</dbReference>
<reference evidence="3 4" key="1">
    <citation type="submission" date="2021-07" db="EMBL/GenBank/DDBJ databases">
        <title>The Aristolochia fimbriata genome: insights into angiosperm evolution, floral development and chemical biosynthesis.</title>
        <authorList>
            <person name="Jiao Y."/>
        </authorList>
    </citation>
    <scope>NUCLEOTIDE SEQUENCE [LARGE SCALE GENOMIC DNA]</scope>
    <source>
        <strain evidence="3">IBCAS-2021</strain>
        <tissue evidence="3">Leaf</tissue>
    </source>
</reference>
<evidence type="ECO:0000256" key="2">
    <source>
        <dbReference type="PROSITE-ProRule" id="PRU00708"/>
    </source>
</evidence>
<dbReference type="Pfam" id="PF13041">
    <property type="entry name" value="PPR_2"/>
    <property type="match status" value="1"/>
</dbReference>
<dbReference type="NCBIfam" id="TIGR00756">
    <property type="entry name" value="PPR"/>
    <property type="match status" value="1"/>
</dbReference>
<dbReference type="PANTHER" id="PTHR24015">
    <property type="entry name" value="OS07G0578800 PROTEIN-RELATED"/>
    <property type="match status" value="1"/>
</dbReference>
<dbReference type="EMBL" id="JAINDJ010000002">
    <property type="protein sequence ID" value="KAG9456842.1"/>
    <property type="molecule type" value="Genomic_DNA"/>
</dbReference>
<dbReference type="Pfam" id="PF01535">
    <property type="entry name" value="PPR"/>
    <property type="match status" value="1"/>
</dbReference>
<evidence type="ECO:0000313" key="4">
    <source>
        <dbReference type="Proteomes" id="UP000825729"/>
    </source>
</evidence>
<dbReference type="InterPro" id="IPR002885">
    <property type="entry name" value="PPR_rpt"/>
</dbReference>
<keyword evidence="1" id="KW-0677">Repeat</keyword>
<gene>
    <name evidence="3" type="ORF">H6P81_001350</name>
</gene>
<dbReference type="GO" id="GO:0009451">
    <property type="term" value="P:RNA modification"/>
    <property type="evidence" value="ECO:0007669"/>
    <property type="project" value="InterPro"/>
</dbReference>
<comment type="caution">
    <text evidence="3">The sequence shown here is derived from an EMBL/GenBank/DDBJ whole genome shotgun (WGS) entry which is preliminary data.</text>
</comment>
<evidence type="ECO:0000313" key="3">
    <source>
        <dbReference type="EMBL" id="KAG9456842.1"/>
    </source>
</evidence>
<organism evidence="3 4">
    <name type="scientific">Aristolochia fimbriata</name>
    <name type="common">White veined hardy Dutchman's pipe vine</name>
    <dbReference type="NCBI Taxonomy" id="158543"/>
    <lineage>
        <taxon>Eukaryota</taxon>
        <taxon>Viridiplantae</taxon>
        <taxon>Streptophyta</taxon>
        <taxon>Embryophyta</taxon>
        <taxon>Tracheophyta</taxon>
        <taxon>Spermatophyta</taxon>
        <taxon>Magnoliopsida</taxon>
        <taxon>Magnoliidae</taxon>
        <taxon>Piperales</taxon>
        <taxon>Aristolochiaceae</taxon>
        <taxon>Aristolochia</taxon>
    </lineage>
</organism>
<dbReference type="Proteomes" id="UP000825729">
    <property type="component" value="Unassembled WGS sequence"/>
</dbReference>
<keyword evidence="4" id="KW-1185">Reference proteome</keyword>
<sequence length="212" mass="23979">MAEELQALDKAHNWDLVSLPPGKSQGVYKRFCYLKNLPRAIEALKSLQDLKVHPDPVIYVDIIKLCAQRGAVEQGKLVHNHIFAYGSNPPLFVVNSLLGMYVKFNLLDHAERLFDRIPERNVVSWTTLIAAHSNNSCGEKALNLLVLMNEEGVRPNGYTFSSVLRASDGLRTLRQLHCSILKYGLESDVFVRSALIDVYAKWGHLEMAFRVF</sequence>
<dbReference type="GO" id="GO:0003723">
    <property type="term" value="F:RNA binding"/>
    <property type="evidence" value="ECO:0007669"/>
    <property type="project" value="InterPro"/>
</dbReference>
<dbReference type="AlphaFoldDB" id="A0AAV7FAN0"/>
<name>A0AAV7FAN0_ARIFI</name>
<accession>A0AAV7FAN0</accession>
<evidence type="ECO:0008006" key="5">
    <source>
        <dbReference type="Google" id="ProtNLM"/>
    </source>
</evidence>
<evidence type="ECO:0000256" key="1">
    <source>
        <dbReference type="ARBA" id="ARBA00022737"/>
    </source>
</evidence>
<dbReference type="Gene3D" id="1.25.40.10">
    <property type="entry name" value="Tetratricopeptide repeat domain"/>
    <property type="match status" value="1"/>
</dbReference>
<dbReference type="InterPro" id="IPR046960">
    <property type="entry name" value="PPR_At4g14850-like_plant"/>
</dbReference>
<dbReference type="PROSITE" id="PS51375">
    <property type="entry name" value="PPR"/>
    <property type="match status" value="1"/>
</dbReference>
<proteinExistence type="predicted"/>
<dbReference type="InterPro" id="IPR011990">
    <property type="entry name" value="TPR-like_helical_dom_sf"/>
</dbReference>
<feature type="repeat" description="PPR" evidence="2">
    <location>
        <begin position="121"/>
        <end position="155"/>
    </location>
</feature>